<evidence type="ECO:0000256" key="1">
    <source>
        <dbReference type="SAM" id="MobiDB-lite"/>
    </source>
</evidence>
<comment type="caution">
    <text evidence="2">The sequence shown here is derived from an EMBL/GenBank/DDBJ whole genome shotgun (WGS) entry which is preliminary data.</text>
</comment>
<feature type="region of interest" description="Disordered" evidence="1">
    <location>
        <begin position="29"/>
        <end position="55"/>
    </location>
</feature>
<evidence type="ECO:0000313" key="2">
    <source>
        <dbReference type="EMBL" id="GFD20558.1"/>
    </source>
</evidence>
<protein>
    <submittedName>
        <fullName evidence="2">Mitogen-activated protein kinase kinase kinase NPK1</fullName>
    </submittedName>
</protein>
<feature type="compositionally biased region" description="Basic residues" evidence="1">
    <location>
        <begin position="45"/>
        <end position="55"/>
    </location>
</feature>
<organism evidence="2">
    <name type="scientific">Tanacetum cinerariifolium</name>
    <name type="common">Dalmatian daisy</name>
    <name type="synonym">Chrysanthemum cinerariifolium</name>
    <dbReference type="NCBI Taxonomy" id="118510"/>
    <lineage>
        <taxon>Eukaryota</taxon>
        <taxon>Viridiplantae</taxon>
        <taxon>Streptophyta</taxon>
        <taxon>Embryophyta</taxon>
        <taxon>Tracheophyta</taxon>
        <taxon>Spermatophyta</taxon>
        <taxon>Magnoliopsida</taxon>
        <taxon>eudicotyledons</taxon>
        <taxon>Gunneridae</taxon>
        <taxon>Pentapetalae</taxon>
        <taxon>asterids</taxon>
        <taxon>campanulids</taxon>
        <taxon>Asterales</taxon>
        <taxon>Asteraceae</taxon>
        <taxon>Asteroideae</taxon>
        <taxon>Anthemideae</taxon>
        <taxon>Anthemidinae</taxon>
        <taxon>Tanacetum</taxon>
    </lineage>
</organism>
<feature type="non-terminal residue" evidence="2">
    <location>
        <position position="1"/>
    </location>
</feature>
<dbReference type="EMBL" id="BKCJ011322972">
    <property type="protein sequence ID" value="GFD20558.1"/>
    <property type="molecule type" value="Genomic_DNA"/>
</dbReference>
<sequence length="55" mass="6638">YSASFAERQRRWKEELAEELERKRELMRQAGVVKTSSPKDQMIRTRSKRFMHPGN</sequence>
<keyword evidence="2" id="KW-0418">Kinase</keyword>
<proteinExistence type="predicted"/>
<name>A0A699UH55_TANCI</name>
<reference evidence="2" key="1">
    <citation type="journal article" date="2019" name="Sci. Rep.">
        <title>Draft genome of Tanacetum cinerariifolium, the natural source of mosquito coil.</title>
        <authorList>
            <person name="Yamashiro T."/>
            <person name="Shiraishi A."/>
            <person name="Satake H."/>
            <person name="Nakayama K."/>
        </authorList>
    </citation>
    <scope>NUCLEOTIDE SEQUENCE</scope>
</reference>
<accession>A0A699UH55</accession>
<dbReference type="AlphaFoldDB" id="A0A699UH55"/>
<keyword evidence="2" id="KW-0808">Transferase</keyword>
<gene>
    <name evidence="2" type="ORF">Tci_892527</name>
</gene>
<dbReference type="GO" id="GO:0016301">
    <property type="term" value="F:kinase activity"/>
    <property type="evidence" value="ECO:0007669"/>
    <property type="project" value="UniProtKB-KW"/>
</dbReference>